<gene>
    <name evidence="2" type="ORF">GCM10011495_02110</name>
</gene>
<evidence type="ECO:0000259" key="1">
    <source>
        <dbReference type="Pfam" id="PF03724"/>
    </source>
</evidence>
<name>A0ABQ1ZUJ5_9BACT</name>
<organism evidence="2 3">
    <name type="scientific">Hymenobacter frigidus</name>
    <dbReference type="NCBI Taxonomy" id="1524095"/>
    <lineage>
        <taxon>Bacteria</taxon>
        <taxon>Pseudomonadati</taxon>
        <taxon>Bacteroidota</taxon>
        <taxon>Cytophagia</taxon>
        <taxon>Cytophagales</taxon>
        <taxon>Hymenobacteraceae</taxon>
        <taxon>Hymenobacter</taxon>
    </lineage>
</organism>
<keyword evidence="3" id="KW-1185">Reference proteome</keyword>
<dbReference type="InterPro" id="IPR053147">
    <property type="entry name" value="Hsp_HslJ-like"/>
</dbReference>
<sequence>MLYRSISVVAVMIATAGCQSGPPTQVASPARTVPNAVLRETHWVLRQIAEKPISVPANTAEPFLTLRTNGAAEGNGSCNRFQGNFFSESSNELTFSPLMSTRMSCPAIETESDFIRVLDQSHTYRISGDTLRLFDAANAPLARLEAVYLR</sequence>
<dbReference type="Gene3D" id="2.40.128.270">
    <property type="match status" value="1"/>
</dbReference>
<dbReference type="PROSITE" id="PS51257">
    <property type="entry name" value="PROKAR_LIPOPROTEIN"/>
    <property type="match status" value="1"/>
</dbReference>
<dbReference type="InterPro" id="IPR038670">
    <property type="entry name" value="HslJ-like_sf"/>
</dbReference>
<protein>
    <recommendedName>
        <fullName evidence="1">DUF306 domain-containing protein</fullName>
    </recommendedName>
</protein>
<evidence type="ECO:0000313" key="2">
    <source>
        <dbReference type="EMBL" id="GGH79017.1"/>
    </source>
</evidence>
<dbReference type="Proteomes" id="UP000637774">
    <property type="component" value="Unassembled WGS sequence"/>
</dbReference>
<accession>A0ABQ1ZUJ5</accession>
<dbReference type="Pfam" id="PF03724">
    <property type="entry name" value="META"/>
    <property type="match status" value="1"/>
</dbReference>
<dbReference type="PANTHER" id="PTHR35535:SF1">
    <property type="entry name" value="HEAT SHOCK PROTEIN HSLJ"/>
    <property type="match status" value="1"/>
</dbReference>
<feature type="domain" description="DUF306" evidence="1">
    <location>
        <begin position="37"/>
        <end position="144"/>
    </location>
</feature>
<dbReference type="InterPro" id="IPR005184">
    <property type="entry name" value="DUF306_Meta_HslJ"/>
</dbReference>
<dbReference type="EMBL" id="BMGY01000002">
    <property type="protein sequence ID" value="GGH79017.1"/>
    <property type="molecule type" value="Genomic_DNA"/>
</dbReference>
<proteinExistence type="predicted"/>
<comment type="caution">
    <text evidence="2">The sequence shown here is derived from an EMBL/GenBank/DDBJ whole genome shotgun (WGS) entry which is preliminary data.</text>
</comment>
<dbReference type="RefSeq" id="WP_188560167.1">
    <property type="nucleotide sequence ID" value="NZ_BMGY01000002.1"/>
</dbReference>
<dbReference type="PANTHER" id="PTHR35535">
    <property type="entry name" value="HEAT SHOCK PROTEIN HSLJ"/>
    <property type="match status" value="1"/>
</dbReference>
<reference evidence="3" key="1">
    <citation type="journal article" date="2019" name="Int. J. Syst. Evol. Microbiol.">
        <title>The Global Catalogue of Microorganisms (GCM) 10K type strain sequencing project: providing services to taxonomists for standard genome sequencing and annotation.</title>
        <authorList>
            <consortium name="The Broad Institute Genomics Platform"/>
            <consortium name="The Broad Institute Genome Sequencing Center for Infectious Disease"/>
            <person name="Wu L."/>
            <person name="Ma J."/>
        </authorList>
    </citation>
    <scope>NUCLEOTIDE SEQUENCE [LARGE SCALE GENOMIC DNA]</scope>
    <source>
        <strain evidence="3">CGMCC 1.14966</strain>
    </source>
</reference>
<evidence type="ECO:0000313" key="3">
    <source>
        <dbReference type="Proteomes" id="UP000637774"/>
    </source>
</evidence>